<reference evidence="1" key="1">
    <citation type="journal article" date="2011" name="PLoS Biol.">
        <title>Gene gain and loss during evolution of obligate parasitism in the white rust pathogen of Arabidopsis thaliana.</title>
        <authorList>
            <person name="Kemen E."/>
            <person name="Gardiner A."/>
            <person name="Schultz-Larsen T."/>
            <person name="Kemen A.C."/>
            <person name="Balmuth A.L."/>
            <person name="Robert-Seilaniantz A."/>
            <person name="Bailey K."/>
            <person name="Holub E."/>
            <person name="Studholme D.J."/>
            <person name="Maclean D."/>
            <person name="Jones J.D."/>
        </authorList>
    </citation>
    <scope>NUCLEOTIDE SEQUENCE</scope>
</reference>
<reference evidence="1" key="2">
    <citation type="submission" date="2011-02" db="EMBL/GenBank/DDBJ databases">
        <authorList>
            <person name="MacLean D."/>
        </authorList>
    </citation>
    <scope>NUCLEOTIDE SEQUENCE</scope>
</reference>
<organism evidence="1">
    <name type="scientific">Albugo laibachii Nc14</name>
    <dbReference type="NCBI Taxonomy" id="890382"/>
    <lineage>
        <taxon>Eukaryota</taxon>
        <taxon>Sar</taxon>
        <taxon>Stramenopiles</taxon>
        <taxon>Oomycota</taxon>
        <taxon>Peronosporomycetes</taxon>
        <taxon>Albuginales</taxon>
        <taxon>Albuginaceae</taxon>
        <taxon>Albugo</taxon>
    </lineage>
</organism>
<protein>
    <submittedName>
        <fullName evidence="1">AlNc14C161G7781 protein</fullName>
    </submittedName>
</protein>
<dbReference type="HOGENOM" id="CLU_2627089_0_0_1"/>
<proteinExistence type="predicted"/>
<evidence type="ECO:0000313" key="1">
    <source>
        <dbReference type="EMBL" id="CCA22630.1"/>
    </source>
</evidence>
<dbReference type="EMBL" id="FR824206">
    <property type="protein sequence ID" value="CCA22630.1"/>
    <property type="molecule type" value="Genomic_DNA"/>
</dbReference>
<gene>
    <name evidence="1" type="primary">AlNc14C161G7781</name>
    <name evidence="1" type="ORF">ALNC14_087730</name>
</gene>
<dbReference type="AlphaFoldDB" id="F0WMU5"/>
<name>F0WMU5_9STRA</name>
<sequence length="78" mass="8678">MLYSLSRRPHPSLNMRSFKGMNEEVLLLEIGRSAEMSILLELSVLKPPQLSHGKALTGIVPCIIHAYDRSAEMSKTSP</sequence>
<accession>F0WMU5</accession>